<dbReference type="InterPro" id="IPR036390">
    <property type="entry name" value="WH_DNA-bd_sf"/>
</dbReference>
<keyword evidence="2" id="KW-0805">Transcription regulation</keyword>
<sequence>MDLALIKTFLEVAATGSFVAASERLFVTQSAVSLRVQRLEDQLGRALFTRSKQGAELTPAGQEFESYAQALLRNWEQARQQVAVPEGFNRSLTIGAQVSLWPRLGFRWIDALREALPDLGLRAQLAMPDALTRMMTEGVMQISLSYQPSLRPGLSVEKVLDEELVLVAPWKNAELDSLRGRYAFVDWSPDFLHFHELHLPGLSNPGLTLAMGALSARFIVNRDYAAYLPARYAKRYLDEERLFIVEGAPSFAYPVWSVWRDDLDEDLADVARKTLEIIAEQAGDDTMEVLEQI</sequence>
<evidence type="ECO:0000259" key="5">
    <source>
        <dbReference type="PROSITE" id="PS50931"/>
    </source>
</evidence>
<feature type="domain" description="HTH lysR-type" evidence="5">
    <location>
        <begin position="1"/>
        <end position="58"/>
    </location>
</feature>
<dbReference type="SUPFAM" id="SSF46785">
    <property type="entry name" value="Winged helix' DNA-binding domain"/>
    <property type="match status" value="1"/>
</dbReference>
<dbReference type="GO" id="GO:0003700">
    <property type="term" value="F:DNA-binding transcription factor activity"/>
    <property type="evidence" value="ECO:0007669"/>
    <property type="project" value="InterPro"/>
</dbReference>
<dbReference type="FunFam" id="1.10.10.10:FF:000001">
    <property type="entry name" value="LysR family transcriptional regulator"/>
    <property type="match status" value="1"/>
</dbReference>
<evidence type="ECO:0000256" key="3">
    <source>
        <dbReference type="ARBA" id="ARBA00023125"/>
    </source>
</evidence>
<keyword evidence="3" id="KW-0238">DNA-binding</keyword>
<comment type="similarity">
    <text evidence="1">Belongs to the LysR transcriptional regulatory family.</text>
</comment>
<proteinExistence type="inferred from homology"/>
<name>A0A8K0V8M4_9RHOB</name>
<dbReference type="InterPro" id="IPR005119">
    <property type="entry name" value="LysR_subst-bd"/>
</dbReference>
<evidence type="ECO:0000256" key="2">
    <source>
        <dbReference type="ARBA" id="ARBA00023015"/>
    </source>
</evidence>
<dbReference type="Pfam" id="PF03466">
    <property type="entry name" value="LysR_substrate"/>
    <property type="match status" value="1"/>
</dbReference>
<dbReference type="PRINTS" id="PR00039">
    <property type="entry name" value="HTHLYSR"/>
</dbReference>
<dbReference type="Gene3D" id="1.10.10.10">
    <property type="entry name" value="Winged helix-like DNA-binding domain superfamily/Winged helix DNA-binding domain"/>
    <property type="match status" value="1"/>
</dbReference>
<dbReference type="InterPro" id="IPR000847">
    <property type="entry name" value="LysR_HTH_N"/>
</dbReference>
<dbReference type="PROSITE" id="PS50931">
    <property type="entry name" value="HTH_LYSR"/>
    <property type="match status" value="1"/>
</dbReference>
<evidence type="ECO:0000313" key="6">
    <source>
        <dbReference type="EMBL" id="MBL4917709.1"/>
    </source>
</evidence>
<dbReference type="GO" id="GO:0000976">
    <property type="term" value="F:transcription cis-regulatory region binding"/>
    <property type="evidence" value="ECO:0007669"/>
    <property type="project" value="TreeGrafter"/>
</dbReference>
<evidence type="ECO:0000256" key="1">
    <source>
        <dbReference type="ARBA" id="ARBA00009437"/>
    </source>
</evidence>
<dbReference type="Gene3D" id="3.40.190.10">
    <property type="entry name" value="Periplasmic binding protein-like II"/>
    <property type="match status" value="2"/>
</dbReference>
<dbReference type="EMBL" id="JAESVN010000004">
    <property type="protein sequence ID" value="MBL4917709.1"/>
    <property type="molecule type" value="Genomic_DNA"/>
</dbReference>
<keyword evidence="7" id="KW-1185">Reference proteome</keyword>
<protein>
    <submittedName>
        <fullName evidence="6">LysR family transcriptional regulator</fullName>
    </submittedName>
</protein>
<reference evidence="6" key="1">
    <citation type="submission" date="2021-01" db="EMBL/GenBank/DDBJ databases">
        <title>Tabrizicola alba sp. nov. a motile alkaliphilic bacterium isolated from a soda lake.</title>
        <authorList>
            <person name="Szuroczki S."/>
            <person name="Abbaszade G."/>
            <person name="Schumann P."/>
            <person name="Toth E."/>
        </authorList>
    </citation>
    <scope>NUCLEOTIDE SEQUENCE</scope>
    <source>
        <strain evidence="6">DMG-N-6</strain>
    </source>
</reference>
<dbReference type="PANTHER" id="PTHR30126:SF21">
    <property type="entry name" value="TRANSCRIPTIONAL REGULATOR-RELATED"/>
    <property type="match status" value="1"/>
</dbReference>
<organism evidence="6 7">
    <name type="scientific">Szabonella alba</name>
    <dbReference type="NCBI Taxonomy" id="2804194"/>
    <lineage>
        <taxon>Bacteria</taxon>
        <taxon>Pseudomonadati</taxon>
        <taxon>Pseudomonadota</taxon>
        <taxon>Alphaproteobacteria</taxon>
        <taxon>Rhodobacterales</taxon>
        <taxon>Paracoccaceae</taxon>
        <taxon>Szabonella</taxon>
    </lineage>
</organism>
<evidence type="ECO:0000313" key="7">
    <source>
        <dbReference type="Proteomes" id="UP000648908"/>
    </source>
</evidence>
<gene>
    <name evidence="6" type="ORF">JL811_10795</name>
</gene>
<dbReference type="AlphaFoldDB" id="A0A8K0V8M4"/>
<dbReference type="PANTHER" id="PTHR30126">
    <property type="entry name" value="HTH-TYPE TRANSCRIPTIONAL REGULATOR"/>
    <property type="match status" value="1"/>
</dbReference>
<evidence type="ECO:0000256" key="4">
    <source>
        <dbReference type="ARBA" id="ARBA00023163"/>
    </source>
</evidence>
<keyword evidence="4" id="KW-0804">Transcription</keyword>
<comment type="caution">
    <text evidence="6">The sequence shown here is derived from an EMBL/GenBank/DDBJ whole genome shotgun (WGS) entry which is preliminary data.</text>
</comment>
<accession>A0A8K0V8M4</accession>
<dbReference type="InterPro" id="IPR036388">
    <property type="entry name" value="WH-like_DNA-bd_sf"/>
</dbReference>
<dbReference type="RefSeq" id="WP_202688639.1">
    <property type="nucleotide sequence ID" value="NZ_JAESVN010000004.1"/>
</dbReference>
<dbReference type="SUPFAM" id="SSF53850">
    <property type="entry name" value="Periplasmic binding protein-like II"/>
    <property type="match status" value="1"/>
</dbReference>
<dbReference type="Proteomes" id="UP000648908">
    <property type="component" value="Unassembled WGS sequence"/>
</dbReference>
<dbReference type="Pfam" id="PF00126">
    <property type="entry name" value="HTH_1"/>
    <property type="match status" value="1"/>
</dbReference>